<evidence type="ECO:0000256" key="4">
    <source>
        <dbReference type="ARBA" id="ARBA00022989"/>
    </source>
</evidence>
<dbReference type="PRINTS" id="PR00762">
    <property type="entry name" value="CLCHANNEL"/>
</dbReference>
<dbReference type="HOGENOM" id="CLU_015263_0_0_4"/>
<dbReference type="OrthoDB" id="3261015at2"/>
<dbReference type="EMBL" id="AFAY01000015">
    <property type="protein sequence ID" value="EGF11476.1"/>
    <property type="molecule type" value="Genomic_DNA"/>
</dbReference>
<dbReference type="GO" id="GO:0034707">
    <property type="term" value="C:chloride channel complex"/>
    <property type="evidence" value="ECO:0007669"/>
    <property type="project" value="UniProtKB-KW"/>
</dbReference>
<evidence type="ECO:0000256" key="9">
    <source>
        <dbReference type="ARBA" id="ARBA00023303"/>
    </source>
</evidence>
<keyword evidence="9" id="KW-0407">Ion channel</keyword>
<reference evidence="11 12" key="1">
    <citation type="submission" date="2011-02" db="EMBL/GenBank/DDBJ databases">
        <authorList>
            <person name="Muzny D."/>
            <person name="Qin X."/>
            <person name="Deng J."/>
            <person name="Jiang H."/>
            <person name="Liu Y."/>
            <person name="Qu J."/>
            <person name="Song X.-Z."/>
            <person name="Zhang L."/>
            <person name="Thornton R."/>
            <person name="Coyle M."/>
            <person name="Francisco L."/>
            <person name="Jackson L."/>
            <person name="Javaid M."/>
            <person name="Korchina V."/>
            <person name="Kovar C."/>
            <person name="Mata R."/>
            <person name="Mathew T."/>
            <person name="Ngo R."/>
            <person name="Nguyen L."/>
            <person name="Nguyen N."/>
            <person name="Okwuonu G."/>
            <person name="Ongeri F."/>
            <person name="Pham C."/>
            <person name="Simmons D."/>
            <person name="Wilczek-Boney K."/>
            <person name="Hale W."/>
            <person name="Jakkamsetti A."/>
            <person name="Pham P."/>
            <person name="Ruth R."/>
            <person name="San Lucas F."/>
            <person name="Warren J."/>
            <person name="Zhang J."/>
            <person name="Zhao Z."/>
            <person name="Zhou C."/>
            <person name="Zhu D."/>
            <person name="Lee S."/>
            <person name="Bess C."/>
            <person name="Blankenburg K."/>
            <person name="Forbes L."/>
            <person name="Fu Q."/>
            <person name="Gubbala S."/>
            <person name="Hirani K."/>
            <person name="Jayaseelan J.C."/>
            <person name="Lara F."/>
            <person name="Munidasa M."/>
            <person name="Palculict T."/>
            <person name="Patil S."/>
            <person name="Pu L.-L."/>
            <person name="Saada N."/>
            <person name="Tang L."/>
            <person name="Weissenberger G."/>
            <person name="Zhu Y."/>
            <person name="Hemphill L."/>
            <person name="Shang Y."/>
            <person name="Youmans B."/>
            <person name="Ayvaz T."/>
            <person name="Ross M."/>
            <person name="Santibanez J."/>
            <person name="Aqrawi P."/>
            <person name="Gross S."/>
            <person name="Joshi V."/>
            <person name="Fowler G."/>
            <person name="Nazareth L."/>
            <person name="Reid J."/>
            <person name="Worley K."/>
            <person name="Petrosino J."/>
            <person name="Highlander S."/>
            <person name="Gibbs R."/>
        </authorList>
    </citation>
    <scope>NUCLEOTIDE SEQUENCE [LARGE SCALE GENOMIC DNA]</scope>
    <source>
        <strain evidence="11 12">ATCC BAA-1200</strain>
    </source>
</reference>
<feature type="transmembrane region" description="Helical" evidence="10">
    <location>
        <begin position="257"/>
        <end position="277"/>
    </location>
</feature>
<evidence type="ECO:0000256" key="3">
    <source>
        <dbReference type="ARBA" id="ARBA00022692"/>
    </source>
</evidence>
<feature type="transmembrane region" description="Helical" evidence="10">
    <location>
        <begin position="224"/>
        <end position="245"/>
    </location>
</feature>
<dbReference type="AlphaFoldDB" id="F2BAR4"/>
<gene>
    <name evidence="11" type="ORF">HMPREF9123_0818</name>
</gene>
<dbReference type="InterPro" id="IPR001807">
    <property type="entry name" value="ClC"/>
</dbReference>
<proteinExistence type="predicted"/>
<keyword evidence="8" id="KW-0868">Chloride</keyword>
<comment type="caution">
    <text evidence="11">The sequence shown here is derived from an EMBL/GenBank/DDBJ whole genome shotgun (WGS) entry which is preliminary data.</text>
</comment>
<comment type="subcellular location">
    <subcellularLocation>
        <location evidence="1">Membrane</location>
        <topology evidence="1">Multi-pass membrane protein</topology>
    </subcellularLocation>
</comment>
<feature type="transmembrane region" description="Helical" evidence="10">
    <location>
        <begin position="151"/>
        <end position="175"/>
    </location>
</feature>
<evidence type="ECO:0000256" key="5">
    <source>
        <dbReference type="ARBA" id="ARBA00023065"/>
    </source>
</evidence>
<evidence type="ECO:0000313" key="11">
    <source>
        <dbReference type="EMBL" id="EGF11476.1"/>
    </source>
</evidence>
<keyword evidence="6 10" id="KW-0472">Membrane</keyword>
<evidence type="ECO:0000256" key="10">
    <source>
        <dbReference type="SAM" id="Phobius"/>
    </source>
</evidence>
<organism evidence="11 12">
    <name type="scientific">Neisseria bacilliformis ATCC BAA-1200</name>
    <dbReference type="NCBI Taxonomy" id="888742"/>
    <lineage>
        <taxon>Bacteria</taxon>
        <taxon>Pseudomonadati</taxon>
        <taxon>Pseudomonadota</taxon>
        <taxon>Betaproteobacteria</taxon>
        <taxon>Neisseriales</taxon>
        <taxon>Neisseriaceae</taxon>
        <taxon>Neisseria</taxon>
    </lineage>
</organism>
<evidence type="ECO:0000256" key="6">
    <source>
        <dbReference type="ARBA" id="ARBA00023136"/>
    </source>
</evidence>
<feature type="transmembrane region" description="Helical" evidence="10">
    <location>
        <begin position="7"/>
        <end position="25"/>
    </location>
</feature>
<name>F2BAR4_9NEIS</name>
<feature type="transmembrane region" description="Helical" evidence="10">
    <location>
        <begin position="90"/>
        <end position="113"/>
    </location>
</feature>
<keyword evidence="3 10" id="KW-0812">Transmembrane</keyword>
<feature type="transmembrane region" description="Helical" evidence="10">
    <location>
        <begin position="187"/>
        <end position="204"/>
    </location>
</feature>
<dbReference type="InterPro" id="IPR014743">
    <property type="entry name" value="Cl-channel_core"/>
</dbReference>
<dbReference type="PANTHER" id="PTHR43427:SF6">
    <property type="entry name" value="CHLORIDE CHANNEL PROTEIN CLC-E"/>
    <property type="match status" value="1"/>
</dbReference>
<evidence type="ECO:0000256" key="1">
    <source>
        <dbReference type="ARBA" id="ARBA00004141"/>
    </source>
</evidence>
<dbReference type="PANTHER" id="PTHR43427">
    <property type="entry name" value="CHLORIDE CHANNEL PROTEIN CLC-E"/>
    <property type="match status" value="1"/>
</dbReference>
<dbReference type="InterPro" id="IPR050368">
    <property type="entry name" value="ClC-type_chloride_channel"/>
</dbReference>
<feature type="transmembrane region" description="Helical" evidence="10">
    <location>
        <begin position="385"/>
        <end position="405"/>
    </location>
</feature>
<evidence type="ECO:0000313" key="12">
    <source>
        <dbReference type="Proteomes" id="UP000004105"/>
    </source>
</evidence>
<evidence type="ECO:0000256" key="7">
    <source>
        <dbReference type="ARBA" id="ARBA00023173"/>
    </source>
</evidence>
<evidence type="ECO:0000256" key="2">
    <source>
        <dbReference type="ARBA" id="ARBA00022448"/>
    </source>
</evidence>
<accession>F2BAR4</accession>
<feature type="transmembrane region" description="Helical" evidence="10">
    <location>
        <begin position="352"/>
        <end position="378"/>
    </location>
</feature>
<keyword evidence="2" id="KW-0813">Transport</keyword>
<dbReference type="Proteomes" id="UP000004105">
    <property type="component" value="Unassembled WGS sequence"/>
</dbReference>
<feature type="transmembrane region" description="Helical" evidence="10">
    <location>
        <begin position="61"/>
        <end position="78"/>
    </location>
</feature>
<dbReference type="SUPFAM" id="SSF81340">
    <property type="entry name" value="Clc chloride channel"/>
    <property type="match status" value="1"/>
</dbReference>
<keyword evidence="12" id="KW-1185">Reference proteome</keyword>
<keyword evidence="4 10" id="KW-1133">Transmembrane helix</keyword>
<dbReference type="Gene3D" id="1.10.3080.10">
    <property type="entry name" value="Clc chloride channel"/>
    <property type="match status" value="1"/>
</dbReference>
<keyword evidence="7" id="KW-0869">Chloride channel</keyword>
<keyword evidence="5" id="KW-0406">Ion transport</keyword>
<dbReference type="RefSeq" id="WP_007341829.1">
    <property type="nucleotide sequence ID" value="NZ_GL878494.1"/>
</dbReference>
<evidence type="ECO:0000256" key="8">
    <source>
        <dbReference type="ARBA" id="ARBA00023214"/>
    </source>
</evidence>
<dbReference type="STRING" id="267212.GCA_001063965_00088"/>
<sequence>MKQQFKLWLALAAVGAVGGLVGIVLTEIMHAVQHFAYGYSNAGGYTPFRVGVEAAPPLRRLLALAACGVLAGGGWWLLKRRAAPLVPLKTAVAAPLAGLPFAATIAHALLQIVTVGMGSPLGREVAPREMTAAFASAGVRYFGFDEPSARLLIACASGAGLAAVYNVPLAGALFALEVMLASWSPPAAAAALLTSALAAAVARLGLGDVQQYPLPDLAVGTPLVWWSAAAAPLLGIVAACFRRSVKPLPFLARGDGRIVALAVAAFALIGAAAMWFPDILGNGKAGNQLVFAELIDWKQSVVLFVLKWAAVLLALAAGAYGGLITPSMMLGSTLAFAGAALWNAFLPHTSPASAAVVGAAVFLGVAQRMPLTALVFALELTRAPASLLMPLCLCMAGALAAGQWFERRA</sequence>
<dbReference type="GO" id="GO:0005254">
    <property type="term" value="F:chloride channel activity"/>
    <property type="evidence" value="ECO:0007669"/>
    <property type="project" value="UniProtKB-KW"/>
</dbReference>
<protein>
    <submittedName>
        <fullName evidence="11">Chloride channel family chloride transporter</fullName>
    </submittedName>
</protein>
<dbReference type="Pfam" id="PF00654">
    <property type="entry name" value="Voltage_CLC"/>
    <property type="match status" value="1"/>
</dbReference>
<feature type="transmembrane region" description="Helical" evidence="10">
    <location>
        <begin position="297"/>
        <end position="320"/>
    </location>
</feature>